<gene>
    <name evidence="1" type="ORF">HYPSUDRAFT_150870</name>
</gene>
<accession>A0A0D2LT76</accession>
<keyword evidence="2" id="KW-1185">Reference proteome</keyword>
<dbReference type="Proteomes" id="UP000054270">
    <property type="component" value="Unassembled WGS sequence"/>
</dbReference>
<name>A0A0D2LT76_HYPSF</name>
<dbReference type="OMA" id="ICLWIEF"/>
<dbReference type="EMBL" id="KN817698">
    <property type="protein sequence ID" value="KJA14038.1"/>
    <property type="molecule type" value="Genomic_DNA"/>
</dbReference>
<proteinExistence type="predicted"/>
<sequence>LRSYVELDMYASLTVHTESTISAGEAELQTFGKLLALSPGKDWDFPKAHTHQHMFQDIRRKGVTRNYNTKPGEKANGPLKKYYQRHTNFKNVAQQVSAM</sequence>
<dbReference type="AlphaFoldDB" id="A0A0D2LT76"/>
<evidence type="ECO:0000313" key="2">
    <source>
        <dbReference type="Proteomes" id="UP000054270"/>
    </source>
</evidence>
<evidence type="ECO:0000313" key="1">
    <source>
        <dbReference type="EMBL" id="KJA14038.1"/>
    </source>
</evidence>
<feature type="non-terminal residue" evidence="1">
    <location>
        <position position="1"/>
    </location>
</feature>
<dbReference type="OrthoDB" id="3239511at2759"/>
<reference evidence="2" key="1">
    <citation type="submission" date="2014-04" db="EMBL/GenBank/DDBJ databases">
        <title>Evolutionary Origins and Diversification of the Mycorrhizal Mutualists.</title>
        <authorList>
            <consortium name="DOE Joint Genome Institute"/>
            <consortium name="Mycorrhizal Genomics Consortium"/>
            <person name="Kohler A."/>
            <person name="Kuo A."/>
            <person name="Nagy L.G."/>
            <person name="Floudas D."/>
            <person name="Copeland A."/>
            <person name="Barry K.W."/>
            <person name="Cichocki N."/>
            <person name="Veneault-Fourrey C."/>
            <person name="LaButti K."/>
            <person name="Lindquist E.A."/>
            <person name="Lipzen A."/>
            <person name="Lundell T."/>
            <person name="Morin E."/>
            <person name="Murat C."/>
            <person name="Riley R."/>
            <person name="Ohm R."/>
            <person name="Sun H."/>
            <person name="Tunlid A."/>
            <person name="Henrissat B."/>
            <person name="Grigoriev I.V."/>
            <person name="Hibbett D.S."/>
            <person name="Martin F."/>
        </authorList>
    </citation>
    <scope>NUCLEOTIDE SEQUENCE [LARGE SCALE GENOMIC DNA]</scope>
    <source>
        <strain evidence="2">FD-334 SS-4</strain>
    </source>
</reference>
<protein>
    <submittedName>
        <fullName evidence="1">Uncharacterized protein</fullName>
    </submittedName>
</protein>
<organism evidence="1 2">
    <name type="scientific">Hypholoma sublateritium (strain FD-334 SS-4)</name>
    <dbReference type="NCBI Taxonomy" id="945553"/>
    <lineage>
        <taxon>Eukaryota</taxon>
        <taxon>Fungi</taxon>
        <taxon>Dikarya</taxon>
        <taxon>Basidiomycota</taxon>
        <taxon>Agaricomycotina</taxon>
        <taxon>Agaricomycetes</taxon>
        <taxon>Agaricomycetidae</taxon>
        <taxon>Agaricales</taxon>
        <taxon>Agaricineae</taxon>
        <taxon>Strophariaceae</taxon>
        <taxon>Hypholoma</taxon>
    </lineage>
</organism>
<dbReference type="STRING" id="945553.A0A0D2LT76"/>